<dbReference type="PANTHER" id="PTHR43289">
    <property type="entry name" value="MITOGEN-ACTIVATED PROTEIN KINASE KINASE KINASE 20-RELATED"/>
    <property type="match status" value="1"/>
</dbReference>
<evidence type="ECO:0000256" key="4">
    <source>
        <dbReference type="ARBA" id="ARBA00022840"/>
    </source>
</evidence>
<evidence type="ECO:0000256" key="1">
    <source>
        <dbReference type="ARBA" id="ARBA00022679"/>
    </source>
</evidence>
<dbReference type="RefSeq" id="WP_143419068.1">
    <property type="nucleotide sequence ID" value="NZ_VJXR01000045.1"/>
</dbReference>
<evidence type="ECO:0000256" key="6">
    <source>
        <dbReference type="SAM" id="MobiDB-lite"/>
    </source>
</evidence>
<evidence type="ECO:0000256" key="7">
    <source>
        <dbReference type="SAM" id="Phobius"/>
    </source>
</evidence>
<keyword evidence="3 9" id="KW-0418">Kinase</keyword>
<feature type="region of interest" description="Disordered" evidence="6">
    <location>
        <begin position="346"/>
        <end position="372"/>
    </location>
</feature>
<dbReference type="InterPro" id="IPR017441">
    <property type="entry name" value="Protein_kinase_ATP_BS"/>
</dbReference>
<evidence type="ECO:0000313" key="10">
    <source>
        <dbReference type="Proteomes" id="UP000318693"/>
    </source>
</evidence>
<feature type="transmembrane region" description="Helical" evidence="7">
    <location>
        <begin position="674"/>
        <end position="697"/>
    </location>
</feature>
<keyword evidence="4 5" id="KW-0067">ATP-binding</keyword>
<evidence type="ECO:0000256" key="2">
    <source>
        <dbReference type="ARBA" id="ARBA00022741"/>
    </source>
</evidence>
<keyword evidence="7" id="KW-0472">Membrane</keyword>
<evidence type="ECO:0000256" key="5">
    <source>
        <dbReference type="PROSITE-ProRule" id="PRU10141"/>
    </source>
</evidence>
<feature type="compositionally biased region" description="Low complexity" evidence="6">
    <location>
        <begin position="346"/>
        <end position="355"/>
    </location>
</feature>
<keyword evidence="2 5" id="KW-0547">Nucleotide-binding</keyword>
<dbReference type="CDD" id="cd14014">
    <property type="entry name" value="STKc_PknB_like"/>
    <property type="match status" value="1"/>
</dbReference>
<keyword evidence="7" id="KW-0812">Transmembrane</keyword>
<dbReference type="GO" id="GO:0005524">
    <property type="term" value="F:ATP binding"/>
    <property type="evidence" value="ECO:0007669"/>
    <property type="project" value="UniProtKB-UniRule"/>
</dbReference>
<dbReference type="InterPro" id="IPR000719">
    <property type="entry name" value="Prot_kinase_dom"/>
</dbReference>
<feature type="region of interest" description="Disordered" evidence="6">
    <location>
        <begin position="297"/>
        <end position="328"/>
    </location>
</feature>
<keyword evidence="10" id="KW-1185">Reference proteome</keyword>
<dbReference type="Pfam" id="PF00069">
    <property type="entry name" value="Pkinase"/>
    <property type="match status" value="1"/>
</dbReference>
<sequence>MTGDGEQREVGGYRLLRRIGAGGMGTVHEAVDADGRRVALKLLHPHIGADPQARKRLSREVALLHRVRETGVARVLDAEVEDAEAFVVTELIEGPTLEDDVAEDGPFTPSELSTLAHGLADALSAIHAVGVVHRDFKPGNVMMSEHGPVIIDFGIAQVADDARLTQTGMVTGTPGYLDPEVIAGAEPSPVCDWWGWAAVLLFAATGRPPFGRGPTGAVLARAATGQADTGGLDPAVARALGAALDPDPAHRLGPDGVLAVLDGQWGDEKLTRVLGMAGGAGAGAGVAAGGAGASAGAGAGAGAGGAAAPGAATAALSDGGARPPAVSPFDDGTRAVALGAAAPGSAALGTASAGPQEAAGSHTAAAVEPPTRAIPVEPQTRAYPAEPATGTIPAEPATRALPLEPATRALPLEPATRALPLEPATRTMPAQPPRMPESYPPRQGGPVGYPRQDVMGSGNSYPPTEGVAGYPGTQVDRGLPMGPGHPGHSGHTGGYGVEPFPAPPGGDLQPYPGHGFQEAPPAWAFPARRRTLVVGAVGLGVSAVATAFPGAFLVVAAAMLVLTATTGWAGRSRRASRLRRGVRQGDDARMLAGLPWHLVRGVLSSLPGAVIGVTVGAATWWILTALGDPRLVEPIVLWAAALLALLAAWFAPGGRAARDGARAMVEVLTPTRGFRALLVVLVLLVAVVLVVQTVWVAPAPPSWSPLPGPPFGF</sequence>
<evidence type="ECO:0000259" key="8">
    <source>
        <dbReference type="PROSITE" id="PS50011"/>
    </source>
</evidence>
<dbReference type="PROSITE" id="PS00107">
    <property type="entry name" value="PROTEIN_KINASE_ATP"/>
    <property type="match status" value="1"/>
</dbReference>
<accession>A0A552WNP7</accession>
<dbReference type="GO" id="GO:0004674">
    <property type="term" value="F:protein serine/threonine kinase activity"/>
    <property type="evidence" value="ECO:0007669"/>
    <property type="project" value="TreeGrafter"/>
</dbReference>
<dbReference type="PANTHER" id="PTHR43289:SF34">
    <property type="entry name" value="SERINE_THREONINE-PROTEIN KINASE YBDM-RELATED"/>
    <property type="match status" value="1"/>
</dbReference>
<feature type="compositionally biased region" description="Pro residues" evidence="6">
    <location>
        <begin position="430"/>
        <end position="439"/>
    </location>
</feature>
<dbReference type="PROSITE" id="PS50011">
    <property type="entry name" value="PROTEIN_KINASE_DOM"/>
    <property type="match status" value="1"/>
</dbReference>
<evidence type="ECO:0000256" key="3">
    <source>
        <dbReference type="ARBA" id="ARBA00022777"/>
    </source>
</evidence>
<protein>
    <submittedName>
        <fullName evidence="9">Protein kinase</fullName>
    </submittedName>
</protein>
<dbReference type="Gene3D" id="1.10.510.10">
    <property type="entry name" value="Transferase(Phosphotransferase) domain 1"/>
    <property type="match status" value="1"/>
</dbReference>
<dbReference type="Proteomes" id="UP000318693">
    <property type="component" value="Unassembled WGS sequence"/>
</dbReference>
<dbReference type="Gene3D" id="3.30.200.20">
    <property type="entry name" value="Phosphorylase Kinase, domain 1"/>
    <property type="match status" value="1"/>
</dbReference>
<proteinExistence type="predicted"/>
<keyword evidence="1" id="KW-0808">Transferase</keyword>
<feature type="domain" description="Protein kinase" evidence="8">
    <location>
        <begin position="13"/>
        <end position="270"/>
    </location>
</feature>
<dbReference type="SUPFAM" id="SSF56112">
    <property type="entry name" value="Protein kinase-like (PK-like)"/>
    <property type="match status" value="1"/>
</dbReference>
<reference evidence="9 10" key="1">
    <citation type="submission" date="2019-07" db="EMBL/GenBank/DDBJ databases">
        <title>Georgenia wutianyii sp. nov. and Georgenia *** sp. nov. isolated from plateau pika (Ochotona curzoniae) in the Qinghai-Tibet plateau of China.</title>
        <authorList>
            <person name="Tian Z."/>
        </authorList>
    </citation>
    <scope>NUCLEOTIDE SEQUENCE [LARGE SCALE GENOMIC DNA]</scope>
    <source>
        <strain evidence="9 10">Z446</strain>
    </source>
</reference>
<feature type="transmembrane region" description="Helical" evidence="7">
    <location>
        <begin position="547"/>
        <end position="570"/>
    </location>
</feature>
<dbReference type="AlphaFoldDB" id="A0A552WNP7"/>
<feature type="compositionally biased region" description="Gly residues" evidence="6">
    <location>
        <begin position="485"/>
        <end position="496"/>
    </location>
</feature>
<feature type="region of interest" description="Disordered" evidence="6">
    <location>
        <begin position="421"/>
        <end position="443"/>
    </location>
</feature>
<feature type="transmembrane region" description="Helical" evidence="7">
    <location>
        <begin position="598"/>
        <end position="623"/>
    </location>
</feature>
<gene>
    <name evidence="9" type="ORF">FJ693_13850</name>
</gene>
<dbReference type="PROSITE" id="PS00108">
    <property type="entry name" value="PROTEIN_KINASE_ST"/>
    <property type="match status" value="1"/>
</dbReference>
<dbReference type="EMBL" id="VJXR01000045">
    <property type="protein sequence ID" value="TRW44408.1"/>
    <property type="molecule type" value="Genomic_DNA"/>
</dbReference>
<name>A0A552WNP7_9MICO</name>
<organism evidence="9 10">
    <name type="scientific">Georgenia yuyongxinii</name>
    <dbReference type="NCBI Taxonomy" id="2589797"/>
    <lineage>
        <taxon>Bacteria</taxon>
        <taxon>Bacillati</taxon>
        <taxon>Actinomycetota</taxon>
        <taxon>Actinomycetes</taxon>
        <taxon>Micrococcales</taxon>
        <taxon>Bogoriellaceae</taxon>
        <taxon>Georgenia</taxon>
    </lineage>
</organism>
<comment type="caution">
    <text evidence="9">The sequence shown here is derived from an EMBL/GenBank/DDBJ whole genome shotgun (WGS) entry which is preliminary data.</text>
</comment>
<feature type="binding site" evidence="5">
    <location>
        <position position="41"/>
    </location>
    <ligand>
        <name>ATP</name>
        <dbReference type="ChEBI" id="CHEBI:30616"/>
    </ligand>
</feature>
<keyword evidence="7" id="KW-1133">Transmembrane helix</keyword>
<feature type="compositionally biased region" description="Gly residues" evidence="6">
    <location>
        <begin position="297"/>
        <end position="307"/>
    </location>
</feature>
<dbReference type="InterPro" id="IPR011009">
    <property type="entry name" value="Kinase-like_dom_sf"/>
</dbReference>
<dbReference type="InterPro" id="IPR008271">
    <property type="entry name" value="Ser/Thr_kinase_AS"/>
</dbReference>
<evidence type="ECO:0000313" key="9">
    <source>
        <dbReference type="EMBL" id="TRW44408.1"/>
    </source>
</evidence>
<feature type="region of interest" description="Disordered" evidence="6">
    <location>
        <begin position="485"/>
        <end position="515"/>
    </location>
</feature>
<feature type="transmembrane region" description="Helical" evidence="7">
    <location>
        <begin position="635"/>
        <end position="653"/>
    </location>
</feature>